<protein>
    <submittedName>
        <fullName evidence="2">Uncharacterized protein</fullName>
    </submittedName>
</protein>
<evidence type="ECO:0000313" key="3">
    <source>
        <dbReference type="Proteomes" id="UP000027195"/>
    </source>
</evidence>
<dbReference type="Proteomes" id="UP000027195">
    <property type="component" value="Unassembled WGS sequence"/>
</dbReference>
<organism evidence="2 3">
    <name type="scientific">Botryobasidium botryosum (strain FD-172 SS1)</name>
    <dbReference type="NCBI Taxonomy" id="930990"/>
    <lineage>
        <taxon>Eukaryota</taxon>
        <taxon>Fungi</taxon>
        <taxon>Dikarya</taxon>
        <taxon>Basidiomycota</taxon>
        <taxon>Agaricomycotina</taxon>
        <taxon>Agaricomycetes</taxon>
        <taxon>Cantharellales</taxon>
        <taxon>Botryobasidiaceae</taxon>
        <taxon>Botryobasidium</taxon>
    </lineage>
</organism>
<feature type="region of interest" description="Disordered" evidence="1">
    <location>
        <begin position="201"/>
        <end position="225"/>
    </location>
</feature>
<proteinExistence type="predicted"/>
<evidence type="ECO:0000256" key="1">
    <source>
        <dbReference type="SAM" id="MobiDB-lite"/>
    </source>
</evidence>
<sequence length="302" mass="32999">MSHIPRPPPRSPSRRQAVYYTEPECTSPESPLVSVYQDVKGKGSSCASGLHHAGKRLDKPLPRIPSPSLRKQGGNGLSISSPLDAPEPYPATHRDPLASDALLDSQPVFNSRLGRSMPFSVASTYSSRQGEYETAEPFRTSPHKPPRLELGVLSATSSRRGSVSSVSSIQTLEFDLEPTSISPPSPLIGYTSLLSQTYVPPGKREETVEETAEETAEGTAEETVEEKVREAVEEAAEETNELNVVSNKLCGRTSLQCAEDITECDQTDQVVTRQEQELRNIRWPKLSSIYRKPASELPTPVG</sequence>
<feature type="compositionally biased region" description="Acidic residues" evidence="1">
    <location>
        <begin position="207"/>
        <end position="224"/>
    </location>
</feature>
<dbReference type="EMBL" id="KL198021">
    <property type="protein sequence ID" value="KDQ18339.1"/>
    <property type="molecule type" value="Genomic_DNA"/>
</dbReference>
<keyword evidence="3" id="KW-1185">Reference proteome</keyword>
<dbReference type="InParanoid" id="A0A067MRY8"/>
<feature type="region of interest" description="Disordered" evidence="1">
    <location>
        <begin position="40"/>
        <end position="103"/>
    </location>
</feature>
<name>A0A067MRY8_BOTB1</name>
<accession>A0A067MRY8</accession>
<dbReference type="AlphaFoldDB" id="A0A067MRY8"/>
<feature type="region of interest" description="Disordered" evidence="1">
    <location>
        <begin position="120"/>
        <end position="147"/>
    </location>
</feature>
<gene>
    <name evidence="2" type="ORF">BOTBODRAFT_42103</name>
</gene>
<evidence type="ECO:0000313" key="2">
    <source>
        <dbReference type="EMBL" id="KDQ18339.1"/>
    </source>
</evidence>
<dbReference type="HOGENOM" id="CLU_969745_0_0_1"/>
<reference evidence="3" key="1">
    <citation type="journal article" date="2014" name="Proc. Natl. Acad. Sci. U.S.A.">
        <title>Extensive sampling of basidiomycete genomes demonstrates inadequacy of the white-rot/brown-rot paradigm for wood decay fungi.</title>
        <authorList>
            <person name="Riley R."/>
            <person name="Salamov A.A."/>
            <person name="Brown D.W."/>
            <person name="Nagy L.G."/>
            <person name="Floudas D."/>
            <person name="Held B.W."/>
            <person name="Levasseur A."/>
            <person name="Lombard V."/>
            <person name="Morin E."/>
            <person name="Otillar R."/>
            <person name="Lindquist E.A."/>
            <person name="Sun H."/>
            <person name="LaButti K.M."/>
            <person name="Schmutz J."/>
            <person name="Jabbour D."/>
            <person name="Luo H."/>
            <person name="Baker S.E."/>
            <person name="Pisabarro A.G."/>
            <person name="Walton J.D."/>
            <person name="Blanchette R.A."/>
            <person name="Henrissat B."/>
            <person name="Martin F."/>
            <person name="Cullen D."/>
            <person name="Hibbett D.S."/>
            <person name="Grigoriev I.V."/>
        </authorList>
    </citation>
    <scope>NUCLEOTIDE SEQUENCE [LARGE SCALE GENOMIC DNA]</scope>
    <source>
        <strain evidence="3">FD-172 SS1</strain>
    </source>
</reference>